<feature type="non-terminal residue" evidence="2">
    <location>
        <position position="151"/>
    </location>
</feature>
<feature type="transmembrane region" description="Helical" evidence="1">
    <location>
        <begin position="26"/>
        <end position="44"/>
    </location>
</feature>
<evidence type="ECO:0000313" key="2">
    <source>
        <dbReference type="EMBL" id="CAF4419512.1"/>
    </source>
</evidence>
<proteinExistence type="predicted"/>
<reference evidence="2" key="1">
    <citation type="submission" date="2021-02" db="EMBL/GenBank/DDBJ databases">
        <authorList>
            <person name="Nowell W R."/>
        </authorList>
    </citation>
    <scope>NUCLEOTIDE SEQUENCE</scope>
</reference>
<protein>
    <submittedName>
        <fullName evidence="2">Uncharacterized protein</fullName>
    </submittedName>
</protein>
<dbReference type="AlphaFoldDB" id="A0A820QAB9"/>
<organism evidence="2 3">
    <name type="scientific">Adineta steineri</name>
    <dbReference type="NCBI Taxonomy" id="433720"/>
    <lineage>
        <taxon>Eukaryota</taxon>
        <taxon>Metazoa</taxon>
        <taxon>Spiralia</taxon>
        <taxon>Gnathifera</taxon>
        <taxon>Rotifera</taxon>
        <taxon>Eurotatoria</taxon>
        <taxon>Bdelloidea</taxon>
        <taxon>Adinetida</taxon>
        <taxon>Adinetidae</taxon>
        <taxon>Adineta</taxon>
    </lineage>
</organism>
<name>A0A820QAB9_9BILA</name>
<keyword evidence="1" id="KW-0472">Membrane</keyword>
<evidence type="ECO:0000256" key="1">
    <source>
        <dbReference type="SAM" id="Phobius"/>
    </source>
</evidence>
<sequence>ELNLFKKIPPSQDENILQQERHTTRLYLILFFLALTILILFTSITPQSISVTVPSPSFTDFIQLYAKHSDTLRCPCEQTTIKYRQFISSIKPIYHEICLSDFVSADWINLKYNESSSSKLFTHDFRSQAEYHFQLLSTLCRMANQTIEESL</sequence>
<comment type="caution">
    <text evidence="2">The sequence shown here is derived from an EMBL/GenBank/DDBJ whole genome shotgun (WGS) entry which is preliminary data.</text>
</comment>
<keyword evidence="1" id="KW-0812">Transmembrane</keyword>
<gene>
    <name evidence="2" type="ORF">OXD698_LOCUS52548</name>
</gene>
<evidence type="ECO:0000313" key="3">
    <source>
        <dbReference type="Proteomes" id="UP000663844"/>
    </source>
</evidence>
<feature type="non-terminal residue" evidence="2">
    <location>
        <position position="1"/>
    </location>
</feature>
<keyword evidence="1" id="KW-1133">Transmembrane helix</keyword>
<dbReference type="EMBL" id="CAJOAZ010028695">
    <property type="protein sequence ID" value="CAF4419512.1"/>
    <property type="molecule type" value="Genomic_DNA"/>
</dbReference>
<accession>A0A820QAB9</accession>
<dbReference type="Proteomes" id="UP000663844">
    <property type="component" value="Unassembled WGS sequence"/>
</dbReference>